<evidence type="ECO:0000313" key="3">
    <source>
        <dbReference type="Proteomes" id="UP001497522"/>
    </source>
</evidence>
<proteinExistence type="predicted"/>
<accession>A0ABP1BDZ4</accession>
<sequence>MQEPQHVDLVPDGFRFGDGDCELGLAGVEVPDRIVGDVGADRALGSLEQVLEIFLALGIVGVDFLRMLSNGETQGSFSSEGGGGSLDPSPKQL</sequence>
<dbReference type="EMBL" id="OZ023704">
    <property type="protein sequence ID" value="CAK9873477.1"/>
    <property type="molecule type" value="Genomic_DNA"/>
</dbReference>
<organism evidence="2 3">
    <name type="scientific">Sphagnum jensenii</name>
    <dbReference type="NCBI Taxonomy" id="128206"/>
    <lineage>
        <taxon>Eukaryota</taxon>
        <taxon>Viridiplantae</taxon>
        <taxon>Streptophyta</taxon>
        <taxon>Embryophyta</taxon>
        <taxon>Bryophyta</taxon>
        <taxon>Sphagnophytina</taxon>
        <taxon>Sphagnopsida</taxon>
        <taxon>Sphagnales</taxon>
        <taxon>Sphagnaceae</taxon>
        <taxon>Sphagnum</taxon>
    </lineage>
</organism>
<protein>
    <submittedName>
        <fullName evidence="2">Uncharacterized protein</fullName>
    </submittedName>
</protein>
<name>A0ABP1BDZ4_9BRYO</name>
<gene>
    <name evidence="2" type="ORF">CSSPJE1EN2_LOCUS15962</name>
</gene>
<dbReference type="Proteomes" id="UP001497522">
    <property type="component" value="Chromosome 3"/>
</dbReference>
<evidence type="ECO:0000313" key="2">
    <source>
        <dbReference type="EMBL" id="CAK9873477.1"/>
    </source>
</evidence>
<feature type="region of interest" description="Disordered" evidence="1">
    <location>
        <begin position="73"/>
        <end position="93"/>
    </location>
</feature>
<reference evidence="2" key="1">
    <citation type="submission" date="2024-03" db="EMBL/GenBank/DDBJ databases">
        <authorList>
            <consortium name="ELIXIR-Norway"/>
            <consortium name="Elixir Norway"/>
        </authorList>
    </citation>
    <scope>NUCLEOTIDE SEQUENCE</scope>
</reference>
<keyword evidence="3" id="KW-1185">Reference proteome</keyword>
<evidence type="ECO:0000256" key="1">
    <source>
        <dbReference type="SAM" id="MobiDB-lite"/>
    </source>
</evidence>